<dbReference type="PANTHER" id="PTHR46673:SF1">
    <property type="entry name" value="4F2 CELL-SURFACE ANTIGEN HEAVY CHAIN"/>
    <property type="match status" value="1"/>
</dbReference>
<sequence>MSGGENITKLNAAGDQQETEFTEMPAVNANDSKTRLSGASEDGRETDAFLGTAKDDLEARKVDGYDKEADGQGNEHFYGLSREELEKYANDPVWVKTRRVLFAILVVGWVAMLVSAIIIVVVTEKCPKNPNLLWYQDGLAYRVDTAKFQDSDANGVGDFTGMYFSNIIFIVIIYLLRLGIEQHADHFAELSVVSVWLEDMSSEMAYDGKDISLNSSDVGTMKAFANLTKTFNKKGIRVGIGLTLTASQLSSGDEDVTLKDVVRYWADAGAELFVVDAPEEVDDKGYLDTLIECQEVLDIEYNKKDDRNRVMVSSAARQQAVYGSEAVMAAITVVNDVCTGDRNGNCVLETLENTGMANNDLPWKVVDVNYDLGNPACNLALRLTIPGTPIVASGTEIGLAAGGFMIWNDTKASGFTNKVNWTMPSSQVMVDSVLAQKSAGYDAGSSIYSLFKDLAAVRAEQRSLQWGEFLPLTFGGQVQAFVREADKIDPVVVAVNPGDDHAGSLEYGDFTRGEVLVTRGLDLAPGDEVDLNAVFMPSGGVFVAKMMEPEKP</sequence>
<keyword evidence="5" id="KW-1185">Reference proteome</keyword>
<keyword evidence="2" id="KW-0472">Membrane</keyword>
<evidence type="ECO:0000313" key="5">
    <source>
        <dbReference type="Proteomes" id="UP000593567"/>
    </source>
</evidence>
<dbReference type="InterPro" id="IPR031984">
    <property type="entry name" value="SLC3A2_N"/>
</dbReference>
<feature type="domain" description="Solute carrier family 3 member 2 N-terminal" evidence="3">
    <location>
        <begin position="71"/>
        <end position="140"/>
    </location>
</feature>
<keyword evidence="2" id="KW-0812">Transmembrane</keyword>
<keyword evidence="2" id="KW-1133">Transmembrane helix</keyword>
<protein>
    <submittedName>
        <fullName evidence="4">SLC3A2</fullName>
    </submittedName>
</protein>
<dbReference type="EMBL" id="VXIV02000115">
    <property type="protein sequence ID" value="KAF6040677.1"/>
    <property type="molecule type" value="Genomic_DNA"/>
</dbReference>
<dbReference type="GO" id="GO:1904273">
    <property type="term" value="P:L-alanine import across plasma membrane"/>
    <property type="evidence" value="ECO:0007669"/>
    <property type="project" value="TreeGrafter"/>
</dbReference>
<dbReference type="OrthoDB" id="1740265at2759"/>
<feature type="transmembrane region" description="Helical" evidence="2">
    <location>
        <begin position="161"/>
        <end position="180"/>
    </location>
</feature>
<dbReference type="Pfam" id="PF16028">
    <property type="entry name" value="SLC3A2_N"/>
    <property type="match status" value="1"/>
</dbReference>
<comment type="caution">
    <text evidence="4">The sequence shown here is derived from an EMBL/GenBank/DDBJ whole genome shotgun (WGS) entry which is preliminary data.</text>
</comment>
<dbReference type="GO" id="GO:0015173">
    <property type="term" value="F:aromatic amino acid transmembrane transporter activity"/>
    <property type="evidence" value="ECO:0007669"/>
    <property type="project" value="TreeGrafter"/>
</dbReference>
<evidence type="ECO:0000256" key="2">
    <source>
        <dbReference type="SAM" id="Phobius"/>
    </source>
</evidence>
<dbReference type="SUPFAM" id="SSF51445">
    <property type="entry name" value="(Trans)glycosidases"/>
    <property type="match status" value="1"/>
</dbReference>
<organism evidence="4 5">
    <name type="scientific">Bugula neritina</name>
    <name type="common">Brown bryozoan</name>
    <name type="synonym">Sertularia neritina</name>
    <dbReference type="NCBI Taxonomy" id="10212"/>
    <lineage>
        <taxon>Eukaryota</taxon>
        <taxon>Metazoa</taxon>
        <taxon>Spiralia</taxon>
        <taxon>Lophotrochozoa</taxon>
        <taxon>Bryozoa</taxon>
        <taxon>Gymnolaemata</taxon>
        <taxon>Cheilostomatida</taxon>
        <taxon>Flustrina</taxon>
        <taxon>Buguloidea</taxon>
        <taxon>Bugulidae</taxon>
        <taxon>Bugula</taxon>
    </lineage>
</organism>
<dbReference type="GO" id="GO:0015190">
    <property type="term" value="F:L-leucine transmembrane transporter activity"/>
    <property type="evidence" value="ECO:0007669"/>
    <property type="project" value="TreeGrafter"/>
</dbReference>
<dbReference type="PANTHER" id="PTHR46673">
    <property type="entry name" value="4F2 CELL-SURFACE ANTIGEN HEAVY CHAIN"/>
    <property type="match status" value="1"/>
</dbReference>
<gene>
    <name evidence="4" type="ORF">EB796_001006</name>
</gene>
<dbReference type="GO" id="GO:0015823">
    <property type="term" value="P:phenylalanine transport"/>
    <property type="evidence" value="ECO:0007669"/>
    <property type="project" value="TreeGrafter"/>
</dbReference>
<dbReference type="GO" id="GO:0016323">
    <property type="term" value="C:basolateral plasma membrane"/>
    <property type="evidence" value="ECO:0007669"/>
    <property type="project" value="TreeGrafter"/>
</dbReference>
<evidence type="ECO:0000259" key="3">
    <source>
        <dbReference type="Pfam" id="PF16028"/>
    </source>
</evidence>
<dbReference type="InterPro" id="IPR017853">
    <property type="entry name" value="GH"/>
</dbReference>
<dbReference type="GO" id="GO:1903801">
    <property type="term" value="P:L-leucine import across plasma membrane"/>
    <property type="evidence" value="ECO:0007669"/>
    <property type="project" value="TreeGrafter"/>
</dbReference>
<dbReference type="Proteomes" id="UP000593567">
    <property type="component" value="Unassembled WGS sequence"/>
</dbReference>
<feature type="compositionally biased region" description="Basic and acidic residues" evidence="1">
    <location>
        <begin position="41"/>
        <end position="52"/>
    </location>
</feature>
<dbReference type="Gene3D" id="3.20.20.80">
    <property type="entry name" value="Glycosidases"/>
    <property type="match status" value="2"/>
</dbReference>
<dbReference type="GO" id="GO:0016324">
    <property type="term" value="C:apical plasma membrane"/>
    <property type="evidence" value="ECO:0007669"/>
    <property type="project" value="TreeGrafter"/>
</dbReference>
<name>A0A7J7KR95_BUGNE</name>
<reference evidence="4" key="1">
    <citation type="submission" date="2020-06" db="EMBL/GenBank/DDBJ databases">
        <title>Draft genome of Bugula neritina, a colonial animal packing powerful symbionts and potential medicines.</title>
        <authorList>
            <person name="Rayko M."/>
        </authorList>
    </citation>
    <scope>NUCLEOTIDE SEQUENCE [LARGE SCALE GENOMIC DNA]</scope>
    <source>
        <strain evidence="4">Kwan_BN1</strain>
    </source>
</reference>
<dbReference type="AlphaFoldDB" id="A0A7J7KR95"/>
<feature type="region of interest" description="Disordered" evidence="1">
    <location>
        <begin position="1"/>
        <end position="52"/>
    </location>
</feature>
<dbReference type="GO" id="GO:0015180">
    <property type="term" value="F:L-alanine transmembrane transporter activity"/>
    <property type="evidence" value="ECO:0007669"/>
    <property type="project" value="TreeGrafter"/>
</dbReference>
<accession>A0A7J7KR95</accession>
<feature type="transmembrane region" description="Helical" evidence="2">
    <location>
        <begin position="100"/>
        <end position="122"/>
    </location>
</feature>
<dbReference type="InterPro" id="IPR042280">
    <property type="entry name" value="SLC3A2"/>
</dbReference>
<evidence type="ECO:0000313" key="4">
    <source>
        <dbReference type="EMBL" id="KAF6040677.1"/>
    </source>
</evidence>
<evidence type="ECO:0000256" key="1">
    <source>
        <dbReference type="SAM" id="MobiDB-lite"/>
    </source>
</evidence>
<proteinExistence type="predicted"/>